<keyword evidence="3" id="KW-0548">Nucleotidyltransferase</keyword>
<dbReference type="PROSITE" id="PS50878">
    <property type="entry name" value="RT_POL"/>
    <property type="match status" value="1"/>
</dbReference>
<protein>
    <submittedName>
        <fullName evidence="3">Probable RNA-directed DNA polymerase from transposon BS</fullName>
    </submittedName>
</protein>
<gene>
    <name evidence="3" type="primary">RTase</name>
    <name evidence="3" type="ORF">EVAR_74300_1</name>
</gene>
<dbReference type="Pfam" id="PF00078">
    <property type="entry name" value="RVT_1"/>
    <property type="match status" value="1"/>
</dbReference>
<dbReference type="GO" id="GO:0003964">
    <property type="term" value="F:RNA-directed DNA polymerase activity"/>
    <property type="evidence" value="ECO:0007669"/>
    <property type="project" value="UniProtKB-KW"/>
</dbReference>
<dbReference type="SUPFAM" id="SSF56672">
    <property type="entry name" value="DNA/RNA polymerases"/>
    <property type="match status" value="1"/>
</dbReference>
<organism evidence="3 4">
    <name type="scientific">Eumeta variegata</name>
    <name type="common">Bagworm moth</name>
    <name type="synonym">Eumeta japonica</name>
    <dbReference type="NCBI Taxonomy" id="151549"/>
    <lineage>
        <taxon>Eukaryota</taxon>
        <taxon>Metazoa</taxon>
        <taxon>Ecdysozoa</taxon>
        <taxon>Arthropoda</taxon>
        <taxon>Hexapoda</taxon>
        <taxon>Insecta</taxon>
        <taxon>Pterygota</taxon>
        <taxon>Neoptera</taxon>
        <taxon>Endopterygota</taxon>
        <taxon>Lepidoptera</taxon>
        <taxon>Glossata</taxon>
        <taxon>Ditrysia</taxon>
        <taxon>Tineoidea</taxon>
        <taxon>Psychidae</taxon>
        <taxon>Oiketicinae</taxon>
        <taxon>Eumeta</taxon>
    </lineage>
</organism>
<evidence type="ECO:0000313" key="4">
    <source>
        <dbReference type="Proteomes" id="UP000299102"/>
    </source>
</evidence>
<dbReference type="PANTHER" id="PTHR19446">
    <property type="entry name" value="REVERSE TRANSCRIPTASES"/>
    <property type="match status" value="1"/>
</dbReference>
<accession>A0A4C1SFQ3</accession>
<feature type="domain" description="Reverse transcriptase" evidence="2">
    <location>
        <begin position="1"/>
        <end position="259"/>
    </location>
</feature>
<sequence length="577" mass="66381">MLPKAMLRIGSRYPSDPITLDEVSKLIKGLKIRKSPGRDTISSKAIKCFSAPLVALLVAIFNACIQNCYFPTAWKEAVVIEYISEGFKIKRKTVAVFFDVAKAFDRVWHAGLIHKLYQLELPDRLVIIIHHYISNRHFSFRLDNTYSSVRPIRAGVPQGSTLSPLLYSAYVNDIPRPSSGVQLALFADDTALYLRSNCLRNILPRLQRAIDELTQWLRLWRIEVNPEKSASIYFNYNTRRSTVPVPIDTPSLKILNQSIPWQHNYKYLAPPGVTFRKLQSALQLHVTSYAEVSSKDTQSRADGISMPKWPRTDIDFDGCDQRTKCTRSRTFFGPFEPYSATDAVQDAQNKIEDSATELQRRHRSTAIQRRDHHRGIFSHHHHYDHDRNHHDRGQHRPHDDHRHVYRKHSETPQAHTDEPVPVAPTDSADAPRPSEKRKSTCNSRKRTHRIAKAKEELLRAQVQLAAARLAALETEETDSEEDDNTVVQDQETQKRVGNWVDTQMETLATIDAPHQKTERRGKTAEYRRARDRCQDRHATCSLRDLDTSRVRNRTEETDRNPDSGARNRNLAYTTFST</sequence>
<proteinExistence type="predicted"/>
<name>A0A4C1SFQ3_EUMVA</name>
<reference evidence="3 4" key="1">
    <citation type="journal article" date="2019" name="Commun. Biol.">
        <title>The bagworm genome reveals a unique fibroin gene that provides high tensile strength.</title>
        <authorList>
            <person name="Kono N."/>
            <person name="Nakamura H."/>
            <person name="Ohtoshi R."/>
            <person name="Tomita M."/>
            <person name="Numata K."/>
            <person name="Arakawa K."/>
        </authorList>
    </citation>
    <scope>NUCLEOTIDE SEQUENCE [LARGE SCALE GENOMIC DNA]</scope>
</reference>
<feature type="compositionally biased region" description="Basic and acidic residues" evidence="1">
    <location>
        <begin position="383"/>
        <end position="418"/>
    </location>
</feature>
<dbReference type="InterPro" id="IPR043502">
    <property type="entry name" value="DNA/RNA_pol_sf"/>
</dbReference>
<keyword evidence="4" id="KW-1185">Reference proteome</keyword>
<evidence type="ECO:0000259" key="2">
    <source>
        <dbReference type="PROSITE" id="PS50878"/>
    </source>
</evidence>
<dbReference type="CDD" id="cd01650">
    <property type="entry name" value="RT_nLTR_like"/>
    <property type="match status" value="1"/>
</dbReference>
<evidence type="ECO:0000256" key="1">
    <source>
        <dbReference type="SAM" id="MobiDB-lite"/>
    </source>
</evidence>
<feature type="region of interest" description="Disordered" evidence="1">
    <location>
        <begin position="380"/>
        <end position="447"/>
    </location>
</feature>
<dbReference type="Proteomes" id="UP000299102">
    <property type="component" value="Unassembled WGS sequence"/>
</dbReference>
<dbReference type="OrthoDB" id="10020599at2759"/>
<dbReference type="AlphaFoldDB" id="A0A4C1SFQ3"/>
<feature type="compositionally biased region" description="Basic and acidic residues" evidence="1">
    <location>
        <begin position="544"/>
        <end position="561"/>
    </location>
</feature>
<evidence type="ECO:0000313" key="3">
    <source>
        <dbReference type="EMBL" id="GBO99939.1"/>
    </source>
</evidence>
<dbReference type="EMBL" id="BGZK01000004">
    <property type="protein sequence ID" value="GBO99939.1"/>
    <property type="molecule type" value="Genomic_DNA"/>
</dbReference>
<feature type="region of interest" description="Disordered" evidence="1">
    <location>
        <begin position="544"/>
        <end position="577"/>
    </location>
</feature>
<keyword evidence="3" id="KW-0695">RNA-directed DNA polymerase</keyword>
<keyword evidence="3" id="KW-0808">Transferase</keyword>
<dbReference type="InterPro" id="IPR000477">
    <property type="entry name" value="RT_dom"/>
</dbReference>
<comment type="caution">
    <text evidence="3">The sequence shown here is derived from an EMBL/GenBank/DDBJ whole genome shotgun (WGS) entry which is preliminary data.</text>
</comment>